<feature type="non-terminal residue" evidence="1">
    <location>
        <position position="1"/>
    </location>
</feature>
<gene>
    <name evidence="1" type="ORF">GMARGA_LOCUS33730</name>
</gene>
<comment type="caution">
    <text evidence="1">The sequence shown here is derived from an EMBL/GenBank/DDBJ whole genome shotgun (WGS) entry which is preliminary data.</text>
</comment>
<keyword evidence="2" id="KW-1185">Reference proteome</keyword>
<dbReference type="EMBL" id="CAJVQB010056941">
    <property type="protein sequence ID" value="CAG8837934.1"/>
    <property type="molecule type" value="Genomic_DNA"/>
</dbReference>
<organism evidence="1 2">
    <name type="scientific">Gigaspora margarita</name>
    <dbReference type="NCBI Taxonomy" id="4874"/>
    <lineage>
        <taxon>Eukaryota</taxon>
        <taxon>Fungi</taxon>
        <taxon>Fungi incertae sedis</taxon>
        <taxon>Mucoromycota</taxon>
        <taxon>Glomeromycotina</taxon>
        <taxon>Glomeromycetes</taxon>
        <taxon>Diversisporales</taxon>
        <taxon>Gigasporaceae</taxon>
        <taxon>Gigaspora</taxon>
    </lineage>
</organism>
<reference evidence="1 2" key="1">
    <citation type="submission" date="2021-06" db="EMBL/GenBank/DDBJ databases">
        <authorList>
            <person name="Kallberg Y."/>
            <person name="Tangrot J."/>
            <person name="Rosling A."/>
        </authorList>
    </citation>
    <scope>NUCLEOTIDE SEQUENCE [LARGE SCALE GENOMIC DNA]</scope>
    <source>
        <strain evidence="1 2">120-4 pot B 10/14</strain>
    </source>
</reference>
<accession>A0ABN7WQ11</accession>
<sequence length="87" mass="10406">SYDFWKHLCNSLEFDEPIPQLQKYKTYHSIFLKNVHQLYTMCQQDFGERQILIEQINFKLDILQDYFDILDPLVDFSIVEGAGLKLC</sequence>
<evidence type="ECO:0000313" key="1">
    <source>
        <dbReference type="EMBL" id="CAG8837934.1"/>
    </source>
</evidence>
<name>A0ABN7WQ11_GIGMA</name>
<dbReference type="Proteomes" id="UP000789901">
    <property type="component" value="Unassembled WGS sequence"/>
</dbReference>
<proteinExistence type="predicted"/>
<protein>
    <submittedName>
        <fullName evidence="1">30316_t:CDS:1</fullName>
    </submittedName>
</protein>
<evidence type="ECO:0000313" key="2">
    <source>
        <dbReference type="Proteomes" id="UP000789901"/>
    </source>
</evidence>